<evidence type="ECO:0000256" key="2">
    <source>
        <dbReference type="ARBA" id="ARBA00022694"/>
    </source>
</evidence>
<dbReference type="NCBIfam" id="TIGR00431">
    <property type="entry name" value="TruB"/>
    <property type="match status" value="1"/>
</dbReference>
<dbReference type="InterPro" id="IPR032819">
    <property type="entry name" value="TruB_C"/>
</dbReference>
<dbReference type="GO" id="GO:0003723">
    <property type="term" value="F:RNA binding"/>
    <property type="evidence" value="ECO:0007669"/>
    <property type="project" value="InterPro"/>
</dbReference>
<evidence type="ECO:0000259" key="4">
    <source>
        <dbReference type="Pfam" id="PF01509"/>
    </source>
</evidence>
<name>A0A644XIL7_9ZZZZ</name>
<evidence type="ECO:0000259" key="5">
    <source>
        <dbReference type="Pfam" id="PF16198"/>
    </source>
</evidence>
<gene>
    <name evidence="6" type="primary">truB_20</name>
    <name evidence="6" type="ORF">SDC9_60413</name>
</gene>
<evidence type="ECO:0000256" key="1">
    <source>
        <dbReference type="ARBA" id="ARBA00012787"/>
    </source>
</evidence>
<dbReference type="GO" id="GO:0006400">
    <property type="term" value="P:tRNA modification"/>
    <property type="evidence" value="ECO:0007669"/>
    <property type="project" value="TreeGrafter"/>
</dbReference>
<dbReference type="Gene3D" id="3.30.2350.10">
    <property type="entry name" value="Pseudouridine synthase"/>
    <property type="match status" value="1"/>
</dbReference>
<dbReference type="GO" id="GO:0160148">
    <property type="term" value="F:tRNA pseudouridine(55) synthase activity"/>
    <property type="evidence" value="ECO:0007669"/>
    <property type="project" value="UniProtKB-EC"/>
</dbReference>
<dbReference type="EMBL" id="VSSQ01002217">
    <property type="protein sequence ID" value="MPM14053.1"/>
    <property type="molecule type" value="Genomic_DNA"/>
</dbReference>
<proteinExistence type="inferred from homology"/>
<keyword evidence="3 6" id="KW-0413">Isomerase</keyword>
<reference evidence="6" key="1">
    <citation type="submission" date="2019-08" db="EMBL/GenBank/DDBJ databases">
        <authorList>
            <person name="Kucharzyk K."/>
            <person name="Murdoch R.W."/>
            <person name="Higgins S."/>
            <person name="Loffler F."/>
        </authorList>
    </citation>
    <scope>NUCLEOTIDE SEQUENCE</scope>
</reference>
<comment type="caution">
    <text evidence="6">The sequence shown here is derived from an EMBL/GenBank/DDBJ whole genome shotgun (WGS) entry which is preliminary data.</text>
</comment>
<evidence type="ECO:0000313" key="6">
    <source>
        <dbReference type="EMBL" id="MPM14053.1"/>
    </source>
</evidence>
<dbReference type="Pfam" id="PF01509">
    <property type="entry name" value="TruB_N"/>
    <property type="match status" value="1"/>
</dbReference>
<accession>A0A644XIL7</accession>
<evidence type="ECO:0000256" key="3">
    <source>
        <dbReference type="ARBA" id="ARBA00023235"/>
    </source>
</evidence>
<keyword evidence="2" id="KW-0819">tRNA processing</keyword>
<feature type="domain" description="tRNA pseudouridylate synthase B C-terminal" evidence="5">
    <location>
        <begin position="176"/>
        <end position="216"/>
    </location>
</feature>
<dbReference type="AlphaFoldDB" id="A0A644XIL7"/>
<dbReference type="InterPro" id="IPR020103">
    <property type="entry name" value="PsdUridine_synth_cat_dom_sf"/>
</dbReference>
<dbReference type="CDD" id="cd02573">
    <property type="entry name" value="PseudoU_synth_EcTruB"/>
    <property type="match status" value="1"/>
</dbReference>
<dbReference type="InterPro" id="IPR014780">
    <property type="entry name" value="tRNA_psdUridine_synth_TruB"/>
</dbReference>
<dbReference type="EC" id="5.4.99.25" evidence="1"/>
<dbReference type="PANTHER" id="PTHR13767:SF2">
    <property type="entry name" value="PSEUDOURIDYLATE SYNTHASE TRUB1"/>
    <property type="match status" value="1"/>
</dbReference>
<dbReference type="GO" id="GO:1990481">
    <property type="term" value="P:mRNA pseudouridine synthesis"/>
    <property type="evidence" value="ECO:0007669"/>
    <property type="project" value="TreeGrafter"/>
</dbReference>
<protein>
    <recommendedName>
        <fullName evidence="1">tRNA pseudouridine(55) synthase</fullName>
        <ecNumber evidence="1">5.4.99.25</ecNumber>
    </recommendedName>
</protein>
<dbReference type="InterPro" id="IPR002501">
    <property type="entry name" value="PsdUridine_synth_N"/>
</dbReference>
<organism evidence="6">
    <name type="scientific">bioreactor metagenome</name>
    <dbReference type="NCBI Taxonomy" id="1076179"/>
    <lineage>
        <taxon>unclassified sequences</taxon>
        <taxon>metagenomes</taxon>
        <taxon>ecological metagenomes</taxon>
    </lineage>
</organism>
<dbReference type="SUPFAM" id="SSF55120">
    <property type="entry name" value="Pseudouridine synthase"/>
    <property type="match status" value="1"/>
</dbReference>
<feature type="domain" description="Pseudouridine synthase II N-terminal" evidence="4">
    <location>
        <begin position="31"/>
        <end position="175"/>
    </location>
</feature>
<dbReference type="Pfam" id="PF16198">
    <property type="entry name" value="TruB_C_2"/>
    <property type="match status" value="1"/>
</dbReference>
<dbReference type="PANTHER" id="PTHR13767">
    <property type="entry name" value="TRNA-PSEUDOURIDINE SYNTHASE"/>
    <property type="match status" value="1"/>
</dbReference>
<dbReference type="HAMAP" id="MF_01080">
    <property type="entry name" value="TruB_bact"/>
    <property type="match status" value="1"/>
</dbReference>
<sequence>MSAVPPLSGLLLVDKPAGMSSHRVVSIVRRLTGAKVGHAGTLDPMATGLLILLLGSATKLSSLLLEGDKGYFATALLGRETDTLDTSGATLQESPVRVTRIRLEETLAAFSGPIMQIPPMYSAVSIDGARMYKLARKGIEVERPSRPVTIYELELCSFEGNEFEISVVCSKGTYIRSLIADIGHALGCGACMSALRRTRSTGFSLEDTHTLEEVENLGADKLLIPPERILEHLPILTPPDFFMQLLLHGQRVDGVKLGASEVKYRLYGENGFIGLLTRQDEKYGLVWRL</sequence>